<dbReference type="PANTHER" id="PTHR30615">
    <property type="entry name" value="UNCHARACTERIZED PROTEIN YJBQ-RELATED"/>
    <property type="match status" value="1"/>
</dbReference>
<comment type="caution">
    <text evidence="2">The sequence shown here is derived from an EMBL/GenBank/DDBJ whole genome shotgun (WGS) entry which is preliminary data.</text>
</comment>
<comment type="similarity">
    <text evidence="1">Belongs to the UPF0047 family.</text>
</comment>
<dbReference type="Gene3D" id="2.60.120.460">
    <property type="entry name" value="YjbQ-like"/>
    <property type="match status" value="1"/>
</dbReference>
<dbReference type="InterPro" id="IPR035917">
    <property type="entry name" value="YjbQ-like_sf"/>
</dbReference>
<proteinExistence type="inferred from homology"/>
<sequence length="138" mass="15512">MEQITIHSRTHSEMIDITSQIEQYITQNNYNHGIVYVSNLHTTAGITINENADPDVKTDFLRRLDEVYPWEHPEDLHAEGNTAAHLKASTVGATQAILVEDGKLVLGTWQGVYFCEFDGPRNSRRVALSFVQSEGGRL</sequence>
<dbReference type="Proteomes" id="UP000741863">
    <property type="component" value="Unassembled WGS sequence"/>
</dbReference>
<dbReference type="PIRSF" id="PIRSF004681">
    <property type="entry name" value="UCP004681"/>
    <property type="match status" value="1"/>
</dbReference>
<keyword evidence="3" id="KW-1185">Reference proteome</keyword>
<organism evidence="2 3">
    <name type="scientific">Geomicrobium sediminis</name>
    <dbReference type="NCBI Taxonomy" id="1347788"/>
    <lineage>
        <taxon>Bacteria</taxon>
        <taxon>Bacillati</taxon>
        <taxon>Bacillota</taxon>
        <taxon>Bacilli</taxon>
        <taxon>Bacillales</taxon>
        <taxon>Geomicrobium</taxon>
    </lineage>
</organism>
<name>A0ABS2P914_9BACL</name>
<gene>
    <name evidence="2" type="ORF">JOD17_000985</name>
</gene>
<protein>
    <submittedName>
        <fullName evidence="2">Secondary thiamine-phosphate synthase enzyme</fullName>
    </submittedName>
</protein>
<evidence type="ECO:0000256" key="1">
    <source>
        <dbReference type="ARBA" id="ARBA00005534"/>
    </source>
</evidence>
<dbReference type="PANTHER" id="PTHR30615:SF8">
    <property type="entry name" value="UPF0047 PROTEIN C4A8.02C"/>
    <property type="match status" value="1"/>
</dbReference>
<evidence type="ECO:0000313" key="2">
    <source>
        <dbReference type="EMBL" id="MBM7631893.1"/>
    </source>
</evidence>
<dbReference type="Pfam" id="PF01894">
    <property type="entry name" value="YjbQ"/>
    <property type="match status" value="1"/>
</dbReference>
<dbReference type="RefSeq" id="WP_169961541.1">
    <property type="nucleotide sequence ID" value="NZ_JAFBEC010000002.1"/>
</dbReference>
<accession>A0ABS2P914</accession>
<evidence type="ECO:0000313" key="3">
    <source>
        <dbReference type="Proteomes" id="UP000741863"/>
    </source>
</evidence>
<dbReference type="InterPro" id="IPR001602">
    <property type="entry name" value="UPF0047_YjbQ-like"/>
</dbReference>
<reference evidence="2 3" key="1">
    <citation type="submission" date="2021-01" db="EMBL/GenBank/DDBJ databases">
        <title>Genomic Encyclopedia of Type Strains, Phase IV (KMG-IV): sequencing the most valuable type-strain genomes for metagenomic binning, comparative biology and taxonomic classification.</title>
        <authorList>
            <person name="Goeker M."/>
        </authorList>
    </citation>
    <scope>NUCLEOTIDE SEQUENCE [LARGE SCALE GENOMIC DNA]</scope>
    <source>
        <strain evidence="2 3">DSM 25540</strain>
    </source>
</reference>
<dbReference type="EMBL" id="JAFBEC010000002">
    <property type="protein sequence ID" value="MBM7631893.1"/>
    <property type="molecule type" value="Genomic_DNA"/>
</dbReference>
<dbReference type="NCBIfam" id="TIGR00149">
    <property type="entry name" value="TIGR00149_YjbQ"/>
    <property type="match status" value="1"/>
</dbReference>
<dbReference type="SUPFAM" id="SSF111038">
    <property type="entry name" value="YjbQ-like"/>
    <property type="match status" value="1"/>
</dbReference>